<name>A0A8J5D1A5_CHIOP</name>
<dbReference type="EMBL" id="JACEEZ010001582">
    <property type="protein sequence ID" value="KAG0729049.1"/>
    <property type="molecule type" value="Genomic_DNA"/>
</dbReference>
<gene>
    <name evidence="1" type="ORF">GWK47_003592</name>
</gene>
<dbReference type="AlphaFoldDB" id="A0A8J5D1A5"/>
<comment type="caution">
    <text evidence="1">The sequence shown here is derived from an EMBL/GenBank/DDBJ whole genome shotgun (WGS) entry which is preliminary data.</text>
</comment>
<evidence type="ECO:0000313" key="2">
    <source>
        <dbReference type="Proteomes" id="UP000770661"/>
    </source>
</evidence>
<protein>
    <submittedName>
        <fullName evidence="1">Uncharacterized protein</fullName>
    </submittedName>
</protein>
<dbReference type="Proteomes" id="UP000770661">
    <property type="component" value="Unassembled WGS sequence"/>
</dbReference>
<sequence length="183" mass="20141">MSFPPALMQTVGATPSPARTLPSLSPISPIHAPQKQASVLCFLSLAQKALSKYLTWLSPTTTVLPENWEGLSVFPSAQSSFRAEKAFWSQGARQWCQVPLLQLTKLSILLPESRHNVVRASICVRESLHLFPQLPQHGNTSLSASTSLCPTEHGSMRPIRCDVYVPRLRRGRLPPSAPSIVCY</sequence>
<keyword evidence="2" id="KW-1185">Reference proteome</keyword>
<evidence type="ECO:0000313" key="1">
    <source>
        <dbReference type="EMBL" id="KAG0729049.1"/>
    </source>
</evidence>
<organism evidence="1 2">
    <name type="scientific">Chionoecetes opilio</name>
    <name type="common">Atlantic snow crab</name>
    <name type="synonym">Cancer opilio</name>
    <dbReference type="NCBI Taxonomy" id="41210"/>
    <lineage>
        <taxon>Eukaryota</taxon>
        <taxon>Metazoa</taxon>
        <taxon>Ecdysozoa</taxon>
        <taxon>Arthropoda</taxon>
        <taxon>Crustacea</taxon>
        <taxon>Multicrustacea</taxon>
        <taxon>Malacostraca</taxon>
        <taxon>Eumalacostraca</taxon>
        <taxon>Eucarida</taxon>
        <taxon>Decapoda</taxon>
        <taxon>Pleocyemata</taxon>
        <taxon>Brachyura</taxon>
        <taxon>Eubrachyura</taxon>
        <taxon>Majoidea</taxon>
        <taxon>Majidae</taxon>
        <taxon>Chionoecetes</taxon>
    </lineage>
</organism>
<reference evidence="1" key="1">
    <citation type="submission" date="2020-07" db="EMBL/GenBank/DDBJ databases">
        <title>The High-quality genome of the commercially important snow crab, Chionoecetes opilio.</title>
        <authorList>
            <person name="Jeong J.-H."/>
            <person name="Ryu S."/>
        </authorList>
    </citation>
    <scope>NUCLEOTIDE SEQUENCE</scope>
    <source>
        <strain evidence="1">MADBK_172401_WGS</strain>
        <tissue evidence="1">Digestive gland</tissue>
    </source>
</reference>
<accession>A0A8J5D1A5</accession>
<proteinExistence type="predicted"/>